<dbReference type="HAMAP" id="MF_01867">
    <property type="entry name" value="BshC"/>
    <property type="match status" value="1"/>
</dbReference>
<reference evidence="5 6" key="1">
    <citation type="submission" date="2018-09" db="EMBL/GenBank/DDBJ databases">
        <authorList>
            <consortium name="Pathogen Informatics"/>
        </authorList>
    </citation>
    <scope>NUCLEOTIDE SEQUENCE [LARGE SCALE GENOMIC DNA]</scope>
    <source>
        <strain evidence="5 6">OH-22767</strain>
    </source>
</reference>
<dbReference type="PIRSF" id="PIRSF012535">
    <property type="entry name" value="UCP012535"/>
    <property type="match status" value="1"/>
</dbReference>
<evidence type="ECO:0000313" key="5">
    <source>
        <dbReference type="EMBL" id="SZD73448.1"/>
    </source>
</evidence>
<dbReference type="Pfam" id="PF10079">
    <property type="entry name" value="Rossmann-like_BshC"/>
    <property type="match status" value="1"/>
</dbReference>
<name>A0A383U1W0_9FLAO</name>
<dbReference type="GO" id="GO:0016874">
    <property type="term" value="F:ligase activity"/>
    <property type="evidence" value="ECO:0007669"/>
    <property type="project" value="UniProtKB-UniRule"/>
</dbReference>
<evidence type="ECO:0000259" key="4">
    <source>
        <dbReference type="Pfam" id="PF24850"/>
    </source>
</evidence>
<dbReference type="OrthoDB" id="9765151at2"/>
<sequence length="523" mass="61240">MQTYLLQNTGVSRLIQDFLNESPGLKNFYTQKVSRESLMQQAKVKTKSYKNRAVLTQVLSAQNQILTAKQQKNLKALENPNAVTVTTGHQLNLATGPLYFIYKILHTVKMCEEMNRSQEQFTFVPIFWMATEDHDFEEINHFSTYQSTYRWQRESGGFVGEMGTDGVLAVFTEFFKGLEKNQAAKNLEKMITKAYQKKDLAASTRFLVQELLGEWGVLILDANHPELKRLAIPYFEKELRNQLAQEAVQATNHQLSKYKEQAFAREINLFYSENGKRERIDFEDGVYFLVDSLKKFEGDEIFKALENSPEKFSPNVILRPLYQEIILPNVCYIGGGGEISYWLQLKRMFAQFEIEFPLIMLRNSFLILTKNQCEKATKFGILPQHLFSPISELKSEWVKQQTDLFEVLENLKESIEQKFFKASEIAEKTDDTFRQMLLAQQQKQLNGYEKMKKRLQKAEEKRLGSKIRRLENLYEIMFPSGTWQERKINFSVFYQKYGENFFEAVYESLDAFESKFVVKCFDY</sequence>
<dbReference type="AlphaFoldDB" id="A0A383U1W0"/>
<evidence type="ECO:0000313" key="6">
    <source>
        <dbReference type="Proteomes" id="UP000262142"/>
    </source>
</evidence>
<dbReference type="InterPro" id="IPR055398">
    <property type="entry name" value="Rossmann-like_BshC"/>
</dbReference>
<feature type="coiled-coil region" evidence="2">
    <location>
        <begin position="398"/>
        <end position="468"/>
    </location>
</feature>
<dbReference type="RefSeq" id="WP_119059515.1">
    <property type="nucleotide sequence ID" value="NZ_UNSC01000005.1"/>
</dbReference>
<keyword evidence="6" id="KW-1185">Reference proteome</keyword>
<gene>
    <name evidence="2" type="primary">bshC</name>
    <name evidence="5" type="ORF">SAMEA104719789_01261</name>
</gene>
<dbReference type="NCBIfam" id="TIGR03998">
    <property type="entry name" value="thiol_BshC"/>
    <property type="match status" value="1"/>
</dbReference>
<feature type="domain" description="Bacillithiol biosynthesis BshC C-terminal coiled-coil" evidence="4">
    <location>
        <begin position="365"/>
        <end position="518"/>
    </location>
</feature>
<proteinExistence type="inferred from homology"/>
<dbReference type="EMBL" id="UNSC01000005">
    <property type="protein sequence ID" value="SZD73448.1"/>
    <property type="molecule type" value="Genomic_DNA"/>
</dbReference>
<evidence type="ECO:0000256" key="1">
    <source>
        <dbReference type="ARBA" id="ARBA00022598"/>
    </source>
</evidence>
<dbReference type="InterPro" id="IPR011199">
    <property type="entry name" value="Bacillithiol_biosynth_BshC"/>
</dbReference>
<dbReference type="EC" id="6.-.-.-" evidence="2"/>
<keyword evidence="2" id="KW-0175">Coiled coil</keyword>
<protein>
    <recommendedName>
        <fullName evidence="2">Putative cysteine ligase BshC</fullName>
        <ecNumber evidence="2">6.-.-.-</ecNumber>
    </recommendedName>
</protein>
<feature type="domain" description="Bacillithiol biosynthesis BshC N-terminal Rossmann-like" evidence="3">
    <location>
        <begin position="6"/>
        <end position="363"/>
    </location>
</feature>
<dbReference type="Proteomes" id="UP000262142">
    <property type="component" value="Unassembled WGS sequence"/>
</dbReference>
<evidence type="ECO:0000256" key="2">
    <source>
        <dbReference type="HAMAP-Rule" id="MF_01867"/>
    </source>
</evidence>
<dbReference type="InterPro" id="IPR055399">
    <property type="entry name" value="CC_BshC"/>
</dbReference>
<dbReference type="Pfam" id="PF24850">
    <property type="entry name" value="CC_BshC"/>
    <property type="match status" value="1"/>
</dbReference>
<keyword evidence="1 2" id="KW-0436">Ligase</keyword>
<accession>A0A383U1W0</accession>
<comment type="similarity">
    <text evidence="2">Belongs to the BshC family.</text>
</comment>
<organism evidence="5 6">
    <name type="scientific">Candidatus Ornithobacterium hominis</name>
    <dbReference type="NCBI Taxonomy" id="2497989"/>
    <lineage>
        <taxon>Bacteria</taxon>
        <taxon>Pseudomonadati</taxon>
        <taxon>Bacteroidota</taxon>
        <taxon>Flavobacteriia</taxon>
        <taxon>Flavobacteriales</taxon>
        <taxon>Weeksellaceae</taxon>
        <taxon>Ornithobacterium</taxon>
    </lineage>
</organism>
<evidence type="ECO:0000259" key="3">
    <source>
        <dbReference type="Pfam" id="PF10079"/>
    </source>
</evidence>